<reference evidence="10 11" key="1">
    <citation type="submission" date="2018-08" db="EMBL/GenBank/DDBJ databases">
        <title>Sequencing the genomes of 1000 actinobacteria strains.</title>
        <authorList>
            <person name="Klenk H.-P."/>
        </authorList>
    </citation>
    <scope>NUCLEOTIDE SEQUENCE [LARGE SCALE GENOMIC DNA]</scope>
    <source>
        <strain evidence="10 11">DSM 22891</strain>
    </source>
</reference>
<comment type="similarity">
    <text evidence="8 9">Belongs to the MurJ/MviN family.</text>
</comment>
<dbReference type="GO" id="GO:0015648">
    <property type="term" value="F:lipid-linked peptidoglycan transporter activity"/>
    <property type="evidence" value="ECO:0007669"/>
    <property type="project" value="UniProtKB-UniRule"/>
</dbReference>
<evidence type="ECO:0000256" key="1">
    <source>
        <dbReference type="ARBA" id="ARBA00004651"/>
    </source>
</evidence>
<evidence type="ECO:0000256" key="8">
    <source>
        <dbReference type="HAMAP-Rule" id="MF_02078"/>
    </source>
</evidence>
<protein>
    <recommendedName>
        <fullName evidence="8">Probable lipid II flippase MurJ</fullName>
    </recommendedName>
</protein>
<dbReference type="PANTHER" id="PTHR47019:SF1">
    <property type="entry name" value="LIPID II FLIPPASE MURJ"/>
    <property type="match status" value="1"/>
</dbReference>
<keyword evidence="4 8" id="KW-0133">Cell shape</keyword>
<evidence type="ECO:0000256" key="9">
    <source>
        <dbReference type="PIRNR" id="PIRNR002869"/>
    </source>
</evidence>
<dbReference type="RefSeq" id="WP_115850347.1">
    <property type="nucleotide sequence ID" value="NZ_QTUC01000001.1"/>
</dbReference>
<gene>
    <name evidence="8" type="primary">murJ</name>
    <name evidence="10" type="ORF">DFJ64_2197</name>
</gene>
<keyword evidence="3 8" id="KW-0812">Transmembrane</keyword>
<feature type="transmembrane region" description="Helical" evidence="8">
    <location>
        <begin position="269"/>
        <end position="291"/>
    </location>
</feature>
<sequence>MSTTRRALVRSSVLLMCLTALSQVLGFARDAIMAAVFGASAEVDAFLVAQGLMNVVLGLISGAMARALVPPVSRAVDAGRTDAGHRTVRVALTVAMTVLVLGSVLMAVAARPVLTVLAPGFEGATMEEAVRLTRIVLAATVFVSGTNLLASAAHAHQRFFWAGFQGIPFNLVMITAVGVFGGTFGAAALACGFVAGSAARFLVQLPAVRAIGLRLRPSFRLRDPGFREMLRLVPPLLLGSAIVNVNTMVDRAVGSAQGAGTIASLSYGWRIVTLAEVVMVTAFTTTLFPAFSTLGTPERRDQLREATRRVLGVVVVLISPVVVVLAVAARPIVVLLFARGNFDARAVELTSLAVATYSVALAGLAVREVVARTCLAVGDSRTPVLSALGAMALNVVGDLTLGMRYGVVGLALSTSISVVFAATTMSVLTARRHRAVALGPLVRTTMGVVTAASVAAVAGWLAQQPLPARPGWPEALLALGVSGSVCLATYLGVLTLLRVSALTDVWASLRELRIGRSAGPA</sequence>
<name>A0A3D9V4U3_THECX</name>
<dbReference type="OrthoDB" id="9804143at2"/>
<keyword evidence="11" id="KW-1185">Reference proteome</keyword>
<keyword evidence="8 9" id="KW-0961">Cell wall biogenesis/degradation</keyword>
<evidence type="ECO:0000313" key="10">
    <source>
        <dbReference type="EMBL" id="REF36768.1"/>
    </source>
</evidence>
<evidence type="ECO:0000256" key="6">
    <source>
        <dbReference type="ARBA" id="ARBA00022989"/>
    </source>
</evidence>
<dbReference type="GO" id="GO:0008360">
    <property type="term" value="P:regulation of cell shape"/>
    <property type="evidence" value="ECO:0007669"/>
    <property type="project" value="UniProtKB-UniRule"/>
</dbReference>
<keyword evidence="7 8" id="KW-0472">Membrane</keyword>
<dbReference type="UniPathway" id="UPA00219"/>
<proteinExistence type="inferred from homology"/>
<feature type="transmembrane region" description="Helical" evidence="8">
    <location>
        <begin position="186"/>
        <end position="208"/>
    </location>
</feature>
<dbReference type="GO" id="GO:0071555">
    <property type="term" value="P:cell wall organization"/>
    <property type="evidence" value="ECO:0007669"/>
    <property type="project" value="UniProtKB-UniRule"/>
</dbReference>
<dbReference type="PRINTS" id="PR01806">
    <property type="entry name" value="VIRFACTRMVIN"/>
</dbReference>
<feature type="transmembrane region" description="Helical" evidence="8">
    <location>
        <begin position="311"/>
        <end position="337"/>
    </location>
</feature>
<dbReference type="Proteomes" id="UP000256485">
    <property type="component" value="Unassembled WGS sequence"/>
</dbReference>
<feature type="transmembrane region" description="Helical" evidence="8">
    <location>
        <begin position="129"/>
        <end position="150"/>
    </location>
</feature>
<feature type="transmembrane region" description="Helical" evidence="8">
    <location>
        <begin position="382"/>
        <end position="401"/>
    </location>
</feature>
<feature type="transmembrane region" description="Helical" evidence="8">
    <location>
        <begin position="349"/>
        <end position="370"/>
    </location>
</feature>
<dbReference type="NCBIfam" id="TIGR01695">
    <property type="entry name" value="murJ_mviN"/>
    <property type="match status" value="1"/>
</dbReference>
<keyword evidence="8 9" id="KW-0813">Transport</keyword>
<comment type="function">
    <text evidence="8 9">Involved in peptidoglycan biosynthesis. Transports lipid-linked peptidoglycan precursors from the inner to the outer leaflet of the cytoplasmic membrane.</text>
</comment>
<accession>A0A3D9V4U3</accession>
<evidence type="ECO:0000256" key="3">
    <source>
        <dbReference type="ARBA" id="ARBA00022692"/>
    </source>
</evidence>
<feature type="transmembrane region" description="Helical" evidence="8">
    <location>
        <begin position="229"/>
        <end position="249"/>
    </location>
</feature>
<dbReference type="Pfam" id="PF03023">
    <property type="entry name" value="MurJ"/>
    <property type="match status" value="1"/>
</dbReference>
<evidence type="ECO:0000256" key="2">
    <source>
        <dbReference type="ARBA" id="ARBA00022475"/>
    </source>
</evidence>
<comment type="caution">
    <text evidence="10">The sequence shown here is derived from an EMBL/GenBank/DDBJ whole genome shotgun (WGS) entry which is preliminary data.</text>
</comment>
<evidence type="ECO:0000256" key="5">
    <source>
        <dbReference type="ARBA" id="ARBA00022984"/>
    </source>
</evidence>
<dbReference type="AlphaFoldDB" id="A0A3D9V4U3"/>
<dbReference type="EMBL" id="QTUC01000001">
    <property type="protein sequence ID" value="REF36768.1"/>
    <property type="molecule type" value="Genomic_DNA"/>
</dbReference>
<feature type="transmembrane region" description="Helical" evidence="8">
    <location>
        <begin position="90"/>
        <end position="109"/>
    </location>
</feature>
<dbReference type="PANTHER" id="PTHR47019">
    <property type="entry name" value="LIPID II FLIPPASE MURJ"/>
    <property type="match status" value="1"/>
</dbReference>
<feature type="transmembrane region" description="Helical" evidence="8">
    <location>
        <begin position="407"/>
        <end position="429"/>
    </location>
</feature>
<dbReference type="GO" id="GO:0034204">
    <property type="term" value="P:lipid translocation"/>
    <property type="evidence" value="ECO:0007669"/>
    <property type="project" value="TreeGrafter"/>
</dbReference>
<organism evidence="10 11">
    <name type="scientific">Thermasporomyces composti</name>
    <dbReference type="NCBI Taxonomy" id="696763"/>
    <lineage>
        <taxon>Bacteria</taxon>
        <taxon>Bacillati</taxon>
        <taxon>Actinomycetota</taxon>
        <taxon>Actinomycetes</taxon>
        <taxon>Propionibacteriales</taxon>
        <taxon>Nocardioidaceae</taxon>
        <taxon>Thermasporomyces</taxon>
    </lineage>
</organism>
<feature type="transmembrane region" description="Helical" evidence="8">
    <location>
        <begin position="441"/>
        <end position="463"/>
    </location>
</feature>
<feature type="transmembrane region" description="Helical" evidence="8">
    <location>
        <begin position="475"/>
        <end position="497"/>
    </location>
</feature>
<dbReference type="HAMAP" id="MF_02078">
    <property type="entry name" value="MurJ_MviN"/>
    <property type="match status" value="1"/>
</dbReference>
<dbReference type="InterPro" id="IPR051050">
    <property type="entry name" value="Lipid_II_flippase_MurJ/MviN"/>
</dbReference>
<dbReference type="GO" id="GO:0009252">
    <property type="term" value="P:peptidoglycan biosynthetic process"/>
    <property type="evidence" value="ECO:0007669"/>
    <property type="project" value="UniProtKB-UniRule"/>
</dbReference>
<comment type="pathway">
    <text evidence="8">Cell wall biogenesis; peptidoglycan biosynthesis.</text>
</comment>
<dbReference type="CDD" id="cd13123">
    <property type="entry name" value="MATE_MurJ_like"/>
    <property type="match status" value="1"/>
</dbReference>
<feature type="transmembrane region" description="Helical" evidence="8">
    <location>
        <begin position="51"/>
        <end position="69"/>
    </location>
</feature>
<dbReference type="PIRSF" id="PIRSF002869">
    <property type="entry name" value="MviN"/>
    <property type="match status" value="1"/>
</dbReference>
<comment type="subcellular location">
    <subcellularLocation>
        <location evidence="1 8">Cell membrane</location>
        <topology evidence="1 8">Multi-pass membrane protein</topology>
    </subcellularLocation>
</comment>
<dbReference type="InterPro" id="IPR004268">
    <property type="entry name" value="MurJ"/>
</dbReference>
<keyword evidence="6 8" id="KW-1133">Transmembrane helix</keyword>
<evidence type="ECO:0000256" key="4">
    <source>
        <dbReference type="ARBA" id="ARBA00022960"/>
    </source>
</evidence>
<evidence type="ECO:0000313" key="11">
    <source>
        <dbReference type="Proteomes" id="UP000256485"/>
    </source>
</evidence>
<keyword evidence="5 8" id="KW-0573">Peptidoglycan synthesis</keyword>
<feature type="transmembrane region" description="Helical" evidence="8">
    <location>
        <begin position="159"/>
        <end position="180"/>
    </location>
</feature>
<dbReference type="GO" id="GO:0005886">
    <property type="term" value="C:plasma membrane"/>
    <property type="evidence" value="ECO:0007669"/>
    <property type="project" value="UniProtKB-SubCell"/>
</dbReference>
<evidence type="ECO:0000256" key="7">
    <source>
        <dbReference type="ARBA" id="ARBA00023136"/>
    </source>
</evidence>
<keyword evidence="2 8" id="KW-1003">Cell membrane</keyword>